<dbReference type="Ensembl" id="ENSNVIT00000006728.1">
    <property type="protein sequence ID" value="ENSNVIP00000005725.1"/>
    <property type="gene ID" value="ENSNVIG00000004592.1"/>
</dbReference>
<organism evidence="1 2">
    <name type="scientific">Neovison vison</name>
    <name type="common">American mink</name>
    <name type="synonym">Mustela vison</name>
    <dbReference type="NCBI Taxonomy" id="452646"/>
    <lineage>
        <taxon>Eukaryota</taxon>
        <taxon>Metazoa</taxon>
        <taxon>Chordata</taxon>
        <taxon>Craniata</taxon>
        <taxon>Vertebrata</taxon>
        <taxon>Euteleostomi</taxon>
        <taxon>Mammalia</taxon>
        <taxon>Eutheria</taxon>
        <taxon>Laurasiatheria</taxon>
        <taxon>Carnivora</taxon>
        <taxon>Caniformia</taxon>
        <taxon>Musteloidea</taxon>
        <taxon>Mustelidae</taxon>
        <taxon>Mustelinae</taxon>
        <taxon>Neogale</taxon>
    </lineage>
</organism>
<evidence type="ECO:0000313" key="1">
    <source>
        <dbReference type="Ensembl" id="ENSNVIP00000005725.1"/>
    </source>
</evidence>
<evidence type="ECO:0000313" key="2">
    <source>
        <dbReference type="Proteomes" id="UP000694425"/>
    </source>
</evidence>
<dbReference type="AlphaFoldDB" id="A0A8C7AA91"/>
<reference evidence="1" key="1">
    <citation type="submission" date="2025-08" db="UniProtKB">
        <authorList>
            <consortium name="Ensembl"/>
        </authorList>
    </citation>
    <scope>IDENTIFICATION</scope>
</reference>
<dbReference type="Proteomes" id="UP000694425">
    <property type="component" value="Unplaced"/>
</dbReference>
<name>A0A8C7AA91_NEOVI</name>
<protein>
    <submittedName>
        <fullName evidence="1">Uncharacterized protein</fullName>
    </submittedName>
</protein>
<dbReference type="PRINTS" id="PR00667">
    <property type="entry name" value="RPERETINALR"/>
</dbReference>
<proteinExistence type="predicted"/>
<dbReference type="InterPro" id="IPR001793">
    <property type="entry name" value="RPE_GPCR"/>
</dbReference>
<keyword evidence="2" id="KW-1185">Reference proteome</keyword>
<dbReference type="GeneTree" id="ENSGT01010000226069"/>
<dbReference type="GO" id="GO:0004930">
    <property type="term" value="F:G protein-coupled receptor activity"/>
    <property type="evidence" value="ECO:0007669"/>
    <property type="project" value="InterPro"/>
</dbReference>
<reference evidence="1" key="2">
    <citation type="submission" date="2025-09" db="UniProtKB">
        <authorList>
            <consortium name="Ensembl"/>
        </authorList>
    </citation>
    <scope>IDENTIFICATION</scope>
</reference>
<dbReference type="GO" id="GO:0007601">
    <property type="term" value="P:visual perception"/>
    <property type="evidence" value="ECO:0007669"/>
    <property type="project" value="InterPro"/>
</dbReference>
<accession>A0A8C7AA91</accession>
<sequence length="217" mass="24060">KAGEPPATSNPSDCFSVLSILLTKKIPHIRLVSLSVMIFCLLDELRSHPSSLLVISLSVKDDSVSLRFLEAQAASLRKTWETSSDCSERWGITSFETFLFSLCSPLAFAWGLCHAYCTRSQFTWGSVQGVGVGLGLSSELWAPTLGWRRRDREPLGPCLSLDQTRGPQNRDQLLYTEGDFNVYIPSVVRHISCLLLTQKLRGTSWLALSTQLPARGL</sequence>
<dbReference type="GO" id="GO:0016020">
    <property type="term" value="C:membrane"/>
    <property type="evidence" value="ECO:0007669"/>
    <property type="project" value="InterPro"/>
</dbReference>
<dbReference type="GO" id="GO:0007602">
    <property type="term" value="P:phototransduction"/>
    <property type="evidence" value="ECO:0007669"/>
    <property type="project" value="InterPro"/>
</dbReference>